<dbReference type="EC" id="3.5.1.28" evidence="2"/>
<evidence type="ECO:0000259" key="6">
    <source>
        <dbReference type="SMART" id="SM00644"/>
    </source>
</evidence>
<evidence type="ECO:0000256" key="4">
    <source>
        <dbReference type="ARBA" id="ARBA00023316"/>
    </source>
</evidence>
<feature type="compositionally biased region" description="Polar residues" evidence="5">
    <location>
        <begin position="72"/>
        <end position="110"/>
    </location>
</feature>
<dbReference type="PANTHER" id="PTHR30417">
    <property type="entry name" value="N-ACETYLMURAMOYL-L-ALANINE AMIDASE AMID"/>
    <property type="match status" value="1"/>
</dbReference>
<protein>
    <recommendedName>
        <fullName evidence="2">N-acetylmuramoyl-L-alanine amidase</fullName>
        <ecNumber evidence="2">3.5.1.28</ecNumber>
    </recommendedName>
</protein>
<accession>A0A856MHZ7</accession>
<keyword evidence="8" id="KW-1185">Reference proteome</keyword>
<dbReference type="KEGG" id="bsen:DP114_13420"/>
<evidence type="ECO:0000256" key="5">
    <source>
        <dbReference type="SAM" id="MobiDB-lite"/>
    </source>
</evidence>
<proteinExistence type="predicted"/>
<evidence type="ECO:0000256" key="2">
    <source>
        <dbReference type="ARBA" id="ARBA00011901"/>
    </source>
</evidence>
<feature type="compositionally biased region" description="Polar residues" evidence="5">
    <location>
        <begin position="47"/>
        <end position="64"/>
    </location>
</feature>
<feature type="domain" description="N-acetylmuramoyl-L-alanine amidase" evidence="6">
    <location>
        <begin position="161"/>
        <end position="315"/>
    </location>
</feature>
<keyword evidence="3" id="KW-0378">Hydrolase</keyword>
<dbReference type="SMART" id="SM00644">
    <property type="entry name" value="Ami_2"/>
    <property type="match status" value="1"/>
</dbReference>
<name>A0A856MHZ7_9CYAN</name>
<evidence type="ECO:0000256" key="3">
    <source>
        <dbReference type="ARBA" id="ARBA00022801"/>
    </source>
</evidence>
<dbReference type="AlphaFoldDB" id="A0A856MHZ7"/>
<feature type="compositionally biased region" description="Low complexity" evidence="5">
    <location>
        <begin position="111"/>
        <end position="127"/>
    </location>
</feature>
<dbReference type="GO" id="GO:0008745">
    <property type="term" value="F:N-acetylmuramoyl-L-alanine amidase activity"/>
    <property type="evidence" value="ECO:0007669"/>
    <property type="project" value="UniProtKB-EC"/>
</dbReference>
<dbReference type="Proteomes" id="UP000503129">
    <property type="component" value="Chromosome"/>
</dbReference>
<evidence type="ECO:0000313" key="7">
    <source>
        <dbReference type="EMBL" id="QDL08757.1"/>
    </source>
</evidence>
<feature type="region of interest" description="Disordered" evidence="5">
    <location>
        <begin position="47"/>
        <end position="129"/>
    </location>
</feature>
<dbReference type="Pfam" id="PF01510">
    <property type="entry name" value="Amidase_2"/>
    <property type="match status" value="1"/>
</dbReference>
<dbReference type="PANTHER" id="PTHR30417:SF1">
    <property type="entry name" value="N-ACETYLMURAMOYL-L-ALANINE AMIDASE AMID"/>
    <property type="match status" value="1"/>
</dbReference>
<dbReference type="SUPFAM" id="SSF55846">
    <property type="entry name" value="N-acetylmuramoyl-L-alanine amidase-like"/>
    <property type="match status" value="1"/>
</dbReference>
<dbReference type="InterPro" id="IPR051206">
    <property type="entry name" value="NAMLAA_amidase_2"/>
</dbReference>
<evidence type="ECO:0000313" key="8">
    <source>
        <dbReference type="Proteomes" id="UP000503129"/>
    </source>
</evidence>
<dbReference type="InterPro" id="IPR036505">
    <property type="entry name" value="Amidase/PGRP_sf"/>
</dbReference>
<evidence type="ECO:0000256" key="1">
    <source>
        <dbReference type="ARBA" id="ARBA00001561"/>
    </source>
</evidence>
<organism evidence="7 8">
    <name type="scientific">Brasilonema sennae CENA114</name>
    <dbReference type="NCBI Taxonomy" id="415709"/>
    <lineage>
        <taxon>Bacteria</taxon>
        <taxon>Bacillati</taxon>
        <taxon>Cyanobacteriota</taxon>
        <taxon>Cyanophyceae</taxon>
        <taxon>Nostocales</taxon>
        <taxon>Scytonemataceae</taxon>
        <taxon>Brasilonema</taxon>
        <taxon>Bromeliae group (in: Brasilonema)</taxon>
    </lineage>
</organism>
<keyword evidence="4" id="KW-0961">Cell wall biogenesis/degradation</keyword>
<reference evidence="7 8" key="1">
    <citation type="submission" date="2018-06" db="EMBL/GenBank/DDBJ databases">
        <title>Comparative genomics of Brasilonema spp. strains.</title>
        <authorList>
            <person name="Alvarenga D.O."/>
            <person name="Fiore M.F."/>
            <person name="Varani A.M."/>
        </authorList>
    </citation>
    <scope>NUCLEOTIDE SEQUENCE [LARGE SCALE GENOMIC DNA]</scope>
    <source>
        <strain evidence="7 8">CENA114</strain>
    </source>
</reference>
<dbReference type="GO" id="GO:0009254">
    <property type="term" value="P:peptidoglycan turnover"/>
    <property type="evidence" value="ECO:0007669"/>
    <property type="project" value="TreeGrafter"/>
</dbReference>
<dbReference type="InterPro" id="IPR002502">
    <property type="entry name" value="Amidase_domain"/>
</dbReference>
<dbReference type="CDD" id="cd06583">
    <property type="entry name" value="PGRP"/>
    <property type="match status" value="1"/>
</dbReference>
<sequence length="336" mass="37044">MVFVGLLLGLLIGKSEFWQEKTTSHPQSTISSDYSNFQPHVKALTANQNTDLSSKNSKSPSQVKTPALIPETTLSGKNSTSQPQQKINQNSQPVPQTKTPSPKTPLSGQNSTSQPQHKSSQKSQLQKARISTVKTTAAFRAYKPRYEIAWANSTNYGERFATDVNGQPVNNSPIIVLHETAAPASSVINFFQTPHDDSNIQASYHAMINLDGTVVYIVPPEKRAFGAAHSVFDGALGAETVQTNSQLFPSVNNFAYHVSLETPPSGVMNNEPTHTGYTEAQYQSLAWLLAQSNVPDERITTHRSVDRSGQRIDPRSFDFNKFFKILHSFRKIVSIN</sequence>
<dbReference type="GO" id="GO:0009253">
    <property type="term" value="P:peptidoglycan catabolic process"/>
    <property type="evidence" value="ECO:0007669"/>
    <property type="project" value="InterPro"/>
</dbReference>
<dbReference type="Gene3D" id="3.40.80.10">
    <property type="entry name" value="Peptidoglycan recognition protein-like"/>
    <property type="match status" value="1"/>
</dbReference>
<comment type="catalytic activity">
    <reaction evidence="1">
        <text>Hydrolyzes the link between N-acetylmuramoyl residues and L-amino acid residues in certain cell-wall glycopeptides.</text>
        <dbReference type="EC" id="3.5.1.28"/>
    </reaction>
</comment>
<dbReference type="GO" id="GO:0071555">
    <property type="term" value="P:cell wall organization"/>
    <property type="evidence" value="ECO:0007669"/>
    <property type="project" value="UniProtKB-KW"/>
</dbReference>
<dbReference type="EMBL" id="CP030118">
    <property type="protein sequence ID" value="QDL08757.1"/>
    <property type="molecule type" value="Genomic_DNA"/>
</dbReference>
<gene>
    <name evidence="7" type="ORF">DP114_13420</name>
</gene>